<keyword evidence="10" id="KW-0067">ATP-binding</keyword>
<dbReference type="NCBIfam" id="TIGR01982">
    <property type="entry name" value="UbiB"/>
    <property type="match status" value="1"/>
</dbReference>
<evidence type="ECO:0000313" key="14">
    <source>
        <dbReference type="Proteomes" id="UP000005615"/>
    </source>
</evidence>
<keyword evidence="5" id="KW-0808">Transferase</keyword>
<keyword evidence="11" id="KW-1133">Transmembrane helix</keyword>
<evidence type="ECO:0000256" key="2">
    <source>
        <dbReference type="ARBA" id="ARBA00009670"/>
    </source>
</evidence>
<gene>
    <name evidence="13" type="ORF">IMCC3088_984</name>
</gene>
<evidence type="ECO:0000256" key="7">
    <source>
        <dbReference type="ARBA" id="ARBA00022692"/>
    </source>
</evidence>
<dbReference type="GO" id="GO:0016301">
    <property type="term" value="F:kinase activity"/>
    <property type="evidence" value="ECO:0007669"/>
    <property type="project" value="UniProtKB-KW"/>
</dbReference>
<keyword evidence="3" id="KW-1003">Cell membrane</keyword>
<evidence type="ECO:0000256" key="3">
    <source>
        <dbReference type="ARBA" id="ARBA00022475"/>
    </source>
</evidence>
<dbReference type="GO" id="GO:0004497">
    <property type="term" value="F:monooxygenase activity"/>
    <property type="evidence" value="ECO:0007669"/>
    <property type="project" value="UniProtKB-KW"/>
</dbReference>
<evidence type="ECO:0000256" key="6">
    <source>
        <dbReference type="ARBA" id="ARBA00022688"/>
    </source>
</evidence>
<dbReference type="InterPro" id="IPR004147">
    <property type="entry name" value="ABC1_dom"/>
</dbReference>
<dbReference type="Pfam" id="PF03109">
    <property type="entry name" value="ABC1"/>
    <property type="match status" value="1"/>
</dbReference>
<comment type="similarity">
    <text evidence="2">Belongs to the protein kinase superfamily. ADCK protein kinase family.</text>
</comment>
<dbReference type="STRING" id="2518989.IMCC3088_984"/>
<proteinExistence type="inferred from homology"/>
<keyword evidence="7" id="KW-0812">Transmembrane</keyword>
<dbReference type="SUPFAM" id="SSF56112">
    <property type="entry name" value="Protein kinase-like (PK-like)"/>
    <property type="match status" value="1"/>
</dbReference>
<dbReference type="OrthoDB" id="9795390at2"/>
<dbReference type="NCBIfam" id="NF003404">
    <property type="entry name" value="PRK04750.1"/>
    <property type="match status" value="1"/>
</dbReference>
<comment type="pathway">
    <text evidence="1">Cofactor biosynthesis; ubiquinone biosynthesis [regulation].</text>
</comment>
<dbReference type="CDD" id="cd13972">
    <property type="entry name" value="UbiB"/>
    <property type="match status" value="1"/>
</dbReference>
<keyword evidence="13" id="KW-0503">Monooxygenase</keyword>
<keyword evidence="4" id="KW-0997">Cell inner membrane</keyword>
<evidence type="ECO:0000256" key="5">
    <source>
        <dbReference type="ARBA" id="ARBA00022679"/>
    </source>
</evidence>
<evidence type="ECO:0000256" key="11">
    <source>
        <dbReference type="ARBA" id="ARBA00022989"/>
    </source>
</evidence>
<evidence type="ECO:0000256" key="8">
    <source>
        <dbReference type="ARBA" id="ARBA00022741"/>
    </source>
</evidence>
<dbReference type="PANTHER" id="PTHR10566">
    <property type="entry name" value="CHAPERONE-ACTIVITY OF BC1 COMPLEX CABC1 -RELATED"/>
    <property type="match status" value="1"/>
</dbReference>
<sequence>MPSLKRLTQIRHTAKKYGLAEFVPLQALPATARLLTRSFLGPQKHKLTQPRAERLRLALESLGPVFVKFGQALSTRRDLLPLDIADELAKLQDQVPPFSNELAREIIETELGDSVNNLFAEFQAEPLASASVAQVHKAKLRTGESVVVKVIRPDIEATIIEDTRWMAWLARWITRLHPDGHRLKAQDVVADYTATILDELNLAREAANASQLRRNFENSDQLYVPQVYWDYTTSRVYTMEEVTGIPVNNRAQLEALDVNFKCLAERGVEIFFTQVLRDSFFHADMHPGNILIDANNPNTPSYIALDCAIIGSLSADDQYYLARNLLSIFKRDYRTVAELHVECGWVPPHTRVQDFESAIRTVCEPVFEKPIAELSFGQLLLNLFQTASRFDMPIQPSLVLLQKTLLNIEGLGRELYPQLNLWDTAQPFLENWMQERYSASNTLQRLKDEAPGLLEQLPKLPNQMIERLLQTASPQTTETPQRQVQSPLWIIGSWVLGGLTVGTALSGLTATAAGLSGAFLLLILWRSAR</sequence>
<dbReference type="InterPro" id="IPR011009">
    <property type="entry name" value="Kinase-like_dom_sf"/>
</dbReference>
<dbReference type="InterPro" id="IPR045308">
    <property type="entry name" value="UbiB_bact"/>
</dbReference>
<evidence type="ECO:0000256" key="10">
    <source>
        <dbReference type="ARBA" id="ARBA00022840"/>
    </source>
</evidence>
<keyword evidence="14" id="KW-1185">Reference proteome</keyword>
<dbReference type="AlphaFoldDB" id="F3L0P2"/>
<dbReference type="eggNOG" id="COG0661">
    <property type="taxonomic scope" value="Bacteria"/>
</dbReference>
<keyword evidence="13" id="KW-0560">Oxidoreductase</keyword>
<comment type="caution">
    <text evidence="13">The sequence shown here is derived from an EMBL/GenBank/DDBJ whole genome shotgun (WGS) entry which is preliminary data.</text>
</comment>
<keyword evidence="9" id="KW-0418">Kinase</keyword>
<protein>
    <submittedName>
        <fullName evidence="13">Ubiquinone biosynthesis monooxygenase UbiB</fullName>
    </submittedName>
</protein>
<dbReference type="InterPro" id="IPR050154">
    <property type="entry name" value="UbiB_kinase"/>
</dbReference>
<accession>F3L0P2</accession>
<keyword evidence="8" id="KW-0547">Nucleotide-binding</keyword>
<dbReference type="Proteomes" id="UP000005615">
    <property type="component" value="Unassembled WGS sequence"/>
</dbReference>
<dbReference type="GO" id="GO:0005524">
    <property type="term" value="F:ATP binding"/>
    <property type="evidence" value="ECO:0007669"/>
    <property type="project" value="UniProtKB-KW"/>
</dbReference>
<dbReference type="UniPathway" id="UPA00232"/>
<keyword evidence="12" id="KW-0472">Membrane</keyword>
<evidence type="ECO:0000256" key="12">
    <source>
        <dbReference type="ARBA" id="ARBA00023136"/>
    </source>
</evidence>
<dbReference type="GO" id="GO:0006744">
    <property type="term" value="P:ubiquinone biosynthetic process"/>
    <property type="evidence" value="ECO:0007669"/>
    <property type="project" value="UniProtKB-UniPathway"/>
</dbReference>
<name>F3L0P2_9GAMM</name>
<organism evidence="13 14">
    <name type="scientific">Aequoribacter fuscus</name>
    <dbReference type="NCBI Taxonomy" id="2518989"/>
    <lineage>
        <taxon>Bacteria</taxon>
        <taxon>Pseudomonadati</taxon>
        <taxon>Pseudomonadota</taxon>
        <taxon>Gammaproteobacteria</taxon>
        <taxon>Cellvibrionales</taxon>
        <taxon>Halieaceae</taxon>
        <taxon>Aequoribacter</taxon>
    </lineage>
</organism>
<dbReference type="RefSeq" id="WP_009575274.1">
    <property type="nucleotide sequence ID" value="NZ_AEIG01000024.1"/>
</dbReference>
<evidence type="ECO:0000256" key="9">
    <source>
        <dbReference type="ARBA" id="ARBA00022777"/>
    </source>
</evidence>
<dbReference type="InterPro" id="IPR010232">
    <property type="entry name" value="UbiB"/>
</dbReference>
<dbReference type="PANTHER" id="PTHR10566:SF113">
    <property type="entry name" value="PROTEIN ACTIVITY OF BC1 COMPLEX KINASE 7, CHLOROPLASTIC"/>
    <property type="match status" value="1"/>
</dbReference>
<dbReference type="EMBL" id="AEIG01000024">
    <property type="protein sequence ID" value="EGG30099.1"/>
    <property type="molecule type" value="Genomic_DNA"/>
</dbReference>
<keyword evidence="13" id="KW-0830">Ubiquinone</keyword>
<evidence type="ECO:0000256" key="4">
    <source>
        <dbReference type="ARBA" id="ARBA00022519"/>
    </source>
</evidence>
<evidence type="ECO:0000313" key="13">
    <source>
        <dbReference type="EMBL" id="EGG30099.1"/>
    </source>
</evidence>
<evidence type="ECO:0000256" key="1">
    <source>
        <dbReference type="ARBA" id="ARBA00005020"/>
    </source>
</evidence>
<reference evidence="13 14" key="1">
    <citation type="journal article" date="2011" name="J. Bacteriol.">
        <title>Genome sequence of strain IMCC3088, a proteorhodopsin-containing marine bacterium belonging to the OM60/NOR5 clade.</title>
        <authorList>
            <person name="Jang Y."/>
            <person name="Oh H.M."/>
            <person name="Kang I."/>
            <person name="Lee K."/>
            <person name="Yang S.J."/>
            <person name="Cho J.C."/>
        </authorList>
    </citation>
    <scope>NUCLEOTIDE SEQUENCE [LARGE SCALE GENOMIC DNA]</scope>
    <source>
        <strain evidence="13 14">IMCC3088</strain>
    </source>
</reference>
<keyword evidence="6" id="KW-0831">Ubiquinone biosynthesis</keyword>